<comment type="subcellular location">
    <subcellularLocation>
        <location evidence="1">Membrane</location>
        <topology evidence="1">Multi-pass membrane protein</topology>
    </subcellularLocation>
</comment>
<gene>
    <name evidence="9" type="ORF">B5807_01780</name>
</gene>
<evidence type="ECO:0000256" key="5">
    <source>
        <dbReference type="ARBA" id="ARBA00023136"/>
    </source>
</evidence>
<dbReference type="PANTHER" id="PTHR43791">
    <property type="entry name" value="PERMEASE-RELATED"/>
    <property type="match status" value="1"/>
</dbReference>
<dbReference type="OMA" id="TSNRWAW"/>
<feature type="transmembrane region" description="Helical" evidence="7">
    <location>
        <begin position="91"/>
        <end position="111"/>
    </location>
</feature>
<feature type="transmembrane region" description="Helical" evidence="7">
    <location>
        <begin position="413"/>
        <end position="432"/>
    </location>
</feature>
<dbReference type="InterPro" id="IPR011701">
    <property type="entry name" value="MFS"/>
</dbReference>
<sequence length="540" mass="58991">MTLQIIPLYTPALRYCVPSHHRRSSGNPTTFSHKGNMAANTKEIGVGENQASSTMKCIDDAWSYLNTQHHDGHDTSSVNINALRRKIDWRIVPLMFGCYTMQFLDKVILNYSAVMGIQKDLHLIGNDFSNIATFLFVGLLCFEVPNIYFLQMVPAAKWLGLNVILWGIATASGGAATSYRTLLVSRVFLGIFEATIGPSLLLISSQWYTKSEQAPRFSFWYCGLGFGQIIGGAISYGFQHVSPGTGLAGWRIMFITLGCLTVVIGLATLLLIPDTPMQAKWLTDAEKVALLKHVSVNRTGIQSRTFQPRQILDALTDPQLYLMILAVVLLSVSSGVVTTYSATLIRNLGYSPKRAALMNTPSGAISIFFTLLVGLGIRAQSNRWLWILLCILPAILGGALMSFLPLSNRTGCLAGIYLVNAVVAPLPVLYAWTAANVSGATKRAFAAAVVSGSFSVGNIIGPQTFQAKDAPGYRPAKLAVMGTQAGCAVVTAALYVYYRWQNQRRDRGQGEVRVGEESFMSKDAWNTGTDREDAGFRYSY</sequence>
<feature type="transmembrane region" description="Helical" evidence="7">
    <location>
        <begin position="444"/>
        <end position="461"/>
    </location>
</feature>
<name>A0A1Y2MDV2_EPING</name>
<dbReference type="InParanoid" id="A0A1Y2MDV2"/>
<feature type="transmembrane region" description="Helical" evidence="7">
    <location>
        <begin position="320"/>
        <end position="343"/>
    </location>
</feature>
<dbReference type="PANTHER" id="PTHR43791:SF40">
    <property type="entry name" value="THIAMINE PATHWAY TRANSPORTER THI73"/>
    <property type="match status" value="1"/>
</dbReference>
<feature type="transmembrane region" description="Helical" evidence="7">
    <location>
        <begin position="131"/>
        <end position="151"/>
    </location>
</feature>
<evidence type="ECO:0000256" key="2">
    <source>
        <dbReference type="ARBA" id="ARBA00022448"/>
    </source>
</evidence>
<evidence type="ECO:0000256" key="7">
    <source>
        <dbReference type="SAM" id="Phobius"/>
    </source>
</evidence>
<dbReference type="InterPro" id="IPR036259">
    <property type="entry name" value="MFS_trans_sf"/>
</dbReference>
<feature type="transmembrane region" description="Helical" evidence="7">
    <location>
        <begin position="250"/>
        <end position="272"/>
    </location>
</feature>
<dbReference type="Pfam" id="PF07690">
    <property type="entry name" value="MFS_1"/>
    <property type="match status" value="1"/>
</dbReference>
<evidence type="ECO:0000256" key="3">
    <source>
        <dbReference type="ARBA" id="ARBA00022692"/>
    </source>
</evidence>
<proteinExistence type="inferred from homology"/>
<comment type="similarity">
    <text evidence="6">Belongs to the major facilitator superfamily. Allantoate permease family.</text>
</comment>
<keyword evidence="10" id="KW-1185">Reference proteome</keyword>
<evidence type="ECO:0000256" key="4">
    <source>
        <dbReference type="ARBA" id="ARBA00022989"/>
    </source>
</evidence>
<dbReference type="FunCoup" id="A0A1Y2MDV2">
    <property type="interactions" value="117"/>
</dbReference>
<feature type="transmembrane region" description="Helical" evidence="7">
    <location>
        <begin position="158"/>
        <end position="177"/>
    </location>
</feature>
<feature type="transmembrane region" description="Helical" evidence="7">
    <location>
        <begin position="481"/>
        <end position="498"/>
    </location>
</feature>
<evidence type="ECO:0000313" key="10">
    <source>
        <dbReference type="Proteomes" id="UP000193240"/>
    </source>
</evidence>
<accession>A0A1Y2MDV2</accession>
<evidence type="ECO:0000256" key="6">
    <source>
        <dbReference type="ARBA" id="ARBA00037968"/>
    </source>
</evidence>
<keyword evidence="2" id="KW-0813">Transport</keyword>
<dbReference type="SUPFAM" id="SSF103473">
    <property type="entry name" value="MFS general substrate transporter"/>
    <property type="match status" value="1"/>
</dbReference>
<dbReference type="FunFam" id="1.20.1250.20:FF:000064">
    <property type="entry name" value="MFS allantoate transporter"/>
    <property type="match status" value="1"/>
</dbReference>
<evidence type="ECO:0000313" key="9">
    <source>
        <dbReference type="EMBL" id="OSS53969.1"/>
    </source>
</evidence>
<reference evidence="9 10" key="1">
    <citation type="journal article" date="2017" name="Genome Announc.">
        <title>Genome sequence of the saprophytic ascomycete Epicoccum nigrum ICMP 19927 strain isolated from New Zealand.</title>
        <authorList>
            <person name="Fokin M."/>
            <person name="Fleetwood D."/>
            <person name="Weir B.S."/>
            <person name="Villas-Boas S.G."/>
        </authorList>
    </citation>
    <scope>NUCLEOTIDE SEQUENCE [LARGE SCALE GENOMIC DNA]</scope>
    <source>
        <strain evidence="9 10">ICMP 19927</strain>
    </source>
</reference>
<organism evidence="9 10">
    <name type="scientific">Epicoccum nigrum</name>
    <name type="common">Soil fungus</name>
    <name type="synonym">Epicoccum purpurascens</name>
    <dbReference type="NCBI Taxonomy" id="105696"/>
    <lineage>
        <taxon>Eukaryota</taxon>
        <taxon>Fungi</taxon>
        <taxon>Dikarya</taxon>
        <taxon>Ascomycota</taxon>
        <taxon>Pezizomycotina</taxon>
        <taxon>Dothideomycetes</taxon>
        <taxon>Pleosporomycetidae</taxon>
        <taxon>Pleosporales</taxon>
        <taxon>Pleosporineae</taxon>
        <taxon>Didymellaceae</taxon>
        <taxon>Epicoccum</taxon>
    </lineage>
</organism>
<evidence type="ECO:0000256" key="1">
    <source>
        <dbReference type="ARBA" id="ARBA00004141"/>
    </source>
</evidence>
<feature type="transmembrane region" description="Helical" evidence="7">
    <location>
        <begin position="384"/>
        <end position="407"/>
    </location>
</feature>
<feature type="transmembrane region" description="Helical" evidence="7">
    <location>
        <begin position="217"/>
        <end position="238"/>
    </location>
</feature>
<dbReference type="Proteomes" id="UP000193240">
    <property type="component" value="Unassembled WGS sequence"/>
</dbReference>
<feature type="transmembrane region" description="Helical" evidence="7">
    <location>
        <begin position="355"/>
        <end position="377"/>
    </location>
</feature>
<dbReference type="EMBL" id="KZ107838">
    <property type="protein sequence ID" value="OSS53969.1"/>
    <property type="molecule type" value="Genomic_DNA"/>
</dbReference>
<dbReference type="GO" id="GO:0022857">
    <property type="term" value="F:transmembrane transporter activity"/>
    <property type="evidence" value="ECO:0007669"/>
    <property type="project" value="InterPro"/>
</dbReference>
<dbReference type="GO" id="GO:0016020">
    <property type="term" value="C:membrane"/>
    <property type="evidence" value="ECO:0007669"/>
    <property type="project" value="UniProtKB-SubCell"/>
</dbReference>
<keyword evidence="4 7" id="KW-1133">Transmembrane helix</keyword>
<feature type="transmembrane region" description="Helical" evidence="7">
    <location>
        <begin position="183"/>
        <end position="205"/>
    </location>
</feature>
<dbReference type="Gene3D" id="1.20.1250.20">
    <property type="entry name" value="MFS general substrate transporter like domains"/>
    <property type="match status" value="2"/>
</dbReference>
<keyword evidence="5 7" id="KW-0472">Membrane</keyword>
<dbReference type="AlphaFoldDB" id="A0A1Y2MDV2"/>
<dbReference type="InterPro" id="IPR020846">
    <property type="entry name" value="MFS_dom"/>
</dbReference>
<protein>
    <recommendedName>
        <fullName evidence="8">Major facilitator superfamily (MFS) profile domain-containing protein</fullName>
    </recommendedName>
</protein>
<feature type="domain" description="Major facilitator superfamily (MFS) profile" evidence="8">
    <location>
        <begin position="91"/>
        <end position="503"/>
    </location>
</feature>
<dbReference type="PROSITE" id="PS50850">
    <property type="entry name" value="MFS"/>
    <property type="match status" value="1"/>
</dbReference>
<evidence type="ECO:0000259" key="8">
    <source>
        <dbReference type="PROSITE" id="PS50850"/>
    </source>
</evidence>
<keyword evidence="3 7" id="KW-0812">Transmembrane</keyword>